<comment type="caution">
    <text evidence="4">The sequence shown here is derived from an EMBL/GenBank/DDBJ whole genome shotgun (WGS) entry which is preliminary data.</text>
</comment>
<name>A0ABW4I4C4_9SPHN</name>
<evidence type="ECO:0000313" key="4">
    <source>
        <dbReference type="EMBL" id="MFD1612804.1"/>
    </source>
</evidence>
<dbReference type="SMART" id="SM00862">
    <property type="entry name" value="Trans_reg_C"/>
    <property type="match status" value="1"/>
</dbReference>
<feature type="domain" description="OmpR/PhoB-type" evidence="3">
    <location>
        <begin position="17"/>
        <end position="113"/>
    </location>
</feature>
<evidence type="ECO:0000256" key="2">
    <source>
        <dbReference type="PROSITE-ProRule" id="PRU01091"/>
    </source>
</evidence>
<dbReference type="InterPro" id="IPR011990">
    <property type="entry name" value="TPR-like_helical_dom_sf"/>
</dbReference>
<proteinExistence type="predicted"/>
<organism evidence="4 5">
    <name type="scientific">Sphingomonas tabacisoli</name>
    <dbReference type="NCBI Taxonomy" id="2249466"/>
    <lineage>
        <taxon>Bacteria</taxon>
        <taxon>Pseudomonadati</taxon>
        <taxon>Pseudomonadota</taxon>
        <taxon>Alphaproteobacteria</taxon>
        <taxon>Sphingomonadales</taxon>
        <taxon>Sphingomonadaceae</taxon>
        <taxon>Sphingomonas</taxon>
    </lineage>
</organism>
<keyword evidence="5" id="KW-1185">Reference proteome</keyword>
<sequence>MLQQSADRPRRVQLAAEAPFQLGGWSVHPGLRQISRGSESRTLEPRVMQVLVALAQAQGGIVGRDALVDCCWDGRIVGENAINRVISLLRAVGSETGAFEIETITKVGYRLKRAAATPVVQPAPQEPLGAGQAWPRRAAIVGIGATLAGGTAYLIKPDIFSSRRREAERHYRAGVDSERLGEAAAMQALAHYQAAVRADPNYAPAWGAVARALVSLRSGDDRQSEQIARQVQQASRRALQLDPDNADALLALVMIAPSYRNWINLDKLARQALARRPDLSLVQLTLALSRADTGRFRDAVALMDKARRRQPLLPGMTGRFAWLLWQIGRPAEAARIFEWAYRTWPEHSMIWVYRMMYLSFSGQTGEALRMAERNNSRGALGGPLPPTVAADCARALAAGANEADRNKAVDSIIAARRDGDIGSQYSIMYLSALGNVEAAFEQTYDYLLGRRDTLTGERQPLSPHADRETCFLFASQTAAMRADPRFPKLTSAIGLDDYWRATGLPSNLTHFGTP</sequence>
<dbReference type="Pfam" id="PF00486">
    <property type="entry name" value="Trans_reg_C"/>
    <property type="match status" value="1"/>
</dbReference>
<dbReference type="Proteomes" id="UP001597115">
    <property type="component" value="Unassembled WGS sequence"/>
</dbReference>
<dbReference type="CDD" id="cd00383">
    <property type="entry name" value="trans_reg_C"/>
    <property type="match status" value="1"/>
</dbReference>
<dbReference type="SUPFAM" id="SSF48452">
    <property type="entry name" value="TPR-like"/>
    <property type="match status" value="2"/>
</dbReference>
<gene>
    <name evidence="4" type="ORF">ACFSCW_13440</name>
</gene>
<reference evidence="5" key="1">
    <citation type="journal article" date="2019" name="Int. J. Syst. Evol. Microbiol.">
        <title>The Global Catalogue of Microorganisms (GCM) 10K type strain sequencing project: providing services to taxonomists for standard genome sequencing and annotation.</title>
        <authorList>
            <consortium name="The Broad Institute Genomics Platform"/>
            <consortium name="The Broad Institute Genome Sequencing Center for Infectious Disease"/>
            <person name="Wu L."/>
            <person name="Ma J."/>
        </authorList>
    </citation>
    <scope>NUCLEOTIDE SEQUENCE [LARGE SCALE GENOMIC DNA]</scope>
    <source>
        <strain evidence="5">CGMCC 1.16275</strain>
    </source>
</reference>
<dbReference type="InterPro" id="IPR016032">
    <property type="entry name" value="Sig_transdc_resp-reg_C-effctor"/>
</dbReference>
<dbReference type="PROSITE" id="PS51755">
    <property type="entry name" value="OMPR_PHOB"/>
    <property type="match status" value="1"/>
</dbReference>
<dbReference type="SUPFAM" id="SSF46894">
    <property type="entry name" value="C-terminal effector domain of the bipartite response regulators"/>
    <property type="match status" value="1"/>
</dbReference>
<dbReference type="Gene3D" id="1.25.40.10">
    <property type="entry name" value="Tetratricopeptide repeat domain"/>
    <property type="match status" value="1"/>
</dbReference>
<evidence type="ECO:0000313" key="5">
    <source>
        <dbReference type="Proteomes" id="UP001597115"/>
    </source>
</evidence>
<accession>A0ABW4I4C4</accession>
<evidence type="ECO:0000256" key="1">
    <source>
        <dbReference type="ARBA" id="ARBA00023125"/>
    </source>
</evidence>
<dbReference type="Gene3D" id="1.10.10.10">
    <property type="entry name" value="Winged helix-like DNA-binding domain superfamily/Winged helix DNA-binding domain"/>
    <property type="match status" value="1"/>
</dbReference>
<dbReference type="InterPro" id="IPR036388">
    <property type="entry name" value="WH-like_DNA-bd_sf"/>
</dbReference>
<dbReference type="EMBL" id="JBHUDY010000002">
    <property type="protein sequence ID" value="MFD1612804.1"/>
    <property type="molecule type" value="Genomic_DNA"/>
</dbReference>
<dbReference type="RefSeq" id="WP_380890258.1">
    <property type="nucleotide sequence ID" value="NZ_JBHUDY010000002.1"/>
</dbReference>
<protein>
    <submittedName>
        <fullName evidence="4">Winged helix-turn-helix domain-containing protein</fullName>
    </submittedName>
</protein>
<keyword evidence="1 2" id="KW-0238">DNA-binding</keyword>
<feature type="DNA-binding region" description="OmpR/PhoB-type" evidence="2">
    <location>
        <begin position="17"/>
        <end position="113"/>
    </location>
</feature>
<dbReference type="InterPro" id="IPR001867">
    <property type="entry name" value="OmpR/PhoB-type_DNA-bd"/>
</dbReference>
<evidence type="ECO:0000259" key="3">
    <source>
        <dbReference type="PROSITE" id="PS51755"/>
    </source>
</evidence>